<feature type="non-terminal residue" evidence="3">
    <location>
        <position position="1"/>
    </location>
</feature>
<sequence>FHENSTRDSIPRGLLSVSRKQRGAGFNANDEKYHTCCGAHVTSCARFFLGFYIFGITLDLLRDFHLVKLIIIPIIFIGVIGVFAEQRLPLIAFIIIDTAYAIALAIVTALGLLQPSTRQNSSDRDYPSRNQDDRSFRQQQEGRSHMSTWNWSATSVINLALTACFWAFLAISLIWKYFIFWKMAEYLKDRKKAIKSARKYREPTHIASAPKDERSHPAYGESEMEAAQKVIDYHNSHEVTMEILT</sequence>
<feature type="transmembrane region" description="Helical" evidence="2">
    <location>
        <begin position="90"/>
        <end position="113"/>
    </location>
</feature>
<protein>
    <submittedName>
        <fullName evidence="3">Uncharacterized protein</fullName>
    </submittedName>
</protein>
<feature type="transmembrane region" description="Helical" evidence="2">
    <location>
        <begin position="64"/>
        <end position="83"/>
    </location>
</feature>
<feature type="region of interest" description="Disordered" evidence="1">
    <location>
        <begin position="116"/>
        <end position="141"/>
    </location>
</feature>
<reference evidence="4" key="1">
    <citation type="submission" date="2022-10" db="EMBL/GenBank/DDBJ databases">
        <title>Genome assembly of Pristionchus species.</title>
        <authorList>
            <person name="Yoshida K."/>
            <person name="Sommer R.J."/>
        </authorList>
    </citation>
    <scope>NUCLEOTIDE SEQUENCE [LARGE SCALE GENOMIC DNA]</scope>
    <source>
        <strain evidence="4">RS5460</strain>
    </source>
</reference>
<organism evidence="3 4">
    <name type="scientific">Pristionchus mayeri</name>
    <dbReference type="NCBI Taxonomy" id="1317129"/>
    <lineage>
        <taxon>Eukaryota</taxon>
        <taxon>Metazoa</taxon>
        <taxon>Ecdysozoa</taxon>
        <taxon>Nematoda</taxon>
        <taxon>Chromadorea</taxon>
        <taxon>Rhabditida</taxon>
        <taxon>Rhabditina</taxon>
        <taxon>Diplogasteromorpha</taxon>
        <taxon>Diplogasteroidea</taxon>
        <taxon>Neodiplogasteridae</taxon>
        <taxon>Pristionchus</taxon>
    </lineage>
</organism>
<accession>A0AAN4ZEU8</accession>
<proteinExistence type="predicted"/>
<keyword evidence="2" id="KW-0812">Transmembrane</keyword>
<keyword evidence="2" id="KW-0472">Membrane</keyword>
<dbReference type="EMBL" id="BTRK01000002">
    <property type="protein sequence ID" value="GMR35670.1"/>
    <property type="molecule type" value="Genomic_DNA"/>
</dbReference>
<name>A0AAN4ZEU8_9BILA</name>
<evidence type="ECO:0000313" key="4">
    <source>
        <dbReference type="Proteomes" id="UP001328107"/>
    </source>
</evidence>
<feature type="compositionally biased region" description="Basic and acidic residues" evidence="1">
    <location>
        <begin position="121"/>
        <end position="141"/>
    </location>
</feature>
<dbReference type="Proteomes" id="UP001328107">
    <property type="component" value="Unassembled WGS sequence"/>
</dbReference>
<evidence type="ECO:0000313" key="3">
    <source>
        <dbReference type="EMBL" id="GMR35670.1"/>
    </source>
</evidence>
<keyword evidence="4" id="KW-1185">Reference proteome</keyword>
<feature type="transmembrane region" description="Helical" evidence="2">
    <location>
        <begin position="156"/>
        <end position="181"/>
    </location>
</feature>
<dbReference type="AlphaFoldDB" id="A0AAN4ZEU8"/>
<keyword evidence="2" id="KW-1133">Transmembrane helix</keyword>
<gene>
    <name evidence="3" type="ORF">PMAYCL1PPCAC_05865</name>
</gene>
<evidence type="ECO:0000256" key="1">
    <source>
        <dbReference type="SAM" id="MobiDB-lite"/>
    </source>
</evidence>
<comment type="caution">
    <text evidence="3">The sequence shown here is derived from an EMBL/GenBank/DDBJ whole genome shotgun (WGS) entry which is preliminary data.</text>
</comment>
<evidence type="ECO:0000256" key="2">
    <source>
        <dbReference type="SAM" id="Phobius"/>
    </source>
</evidence>